<dbReference type="SUPFAM" id="SSF55781">
    <property type="entry name" value="GAF domain-like"/>
    <property type="match status" value="1"/>
</dbReference>
<comment type="function">
    <text evidence="5">May be an activator protein for the gylABX operon.</text>
</comment>
<dbReference type="GO" id="GO:0003677">
    <property type="term" value="F:DNA binding"/>
    <property type="evidence" value="ECO:0007669"/>
    <property type="project" value="UniProtKB-KW"/>
</dbReference>
<dbReference type="SMART" id="SM00346">
    <property type="entry name" value="HTH_ICLR"/>
    <property type="match status" value="1"/>
</dbReference>
<dbReference type="InterPro" id="IPR029016">
    <property type="entry name" value="GAF-like_dom_sf"/>
</dbReference>
<dbReference type="PANTHER" id="PTHR30136">
    <property type="entry name" value="HELIX-TURN-HELIX TRANSCRIPTIONAL REGULATOR, ICLR FAMILY"/>
    <property type="match status" value="1"/>
</dbReference>
<keyword evidence="3" id="KW-0238">DNA-binding</keyword>
<organism evidence="9 10">
    <name type="scientific">Actinocatenispora rupis</name>
    <dbReference type="NCBI Taxonomy" id="519421"/>
    <lineage>
        <taxon>Bacteria</taxon>
        <taxon>Bacillati</taxon>
        <taxon>Actinomycetota</taxon>
        <taxon>Actinomycetes</taxon>
        <taxon>Micromonosporales</taxon>
        <taxon>Micromonosporaceae</taxon>
        <taxon>Actinocatenispora</taxon>
    </lineage>
</organism>
<evidence type="ECO:0000259" key="7">
    <source>
        <dbReference type="PROSITE" id="PS51077"/>
    </source>
</evidence>
<dbReference type="EMBL" id="BOMB01000023">
    <property type="protein sequence ID" value="GID13114.1"/>
    <property type="molecule type" value="Genomic_DNA"/>
</dbReference>
<dbReference type="InterPro" id="IPR005471">
    <property type="entry name" value="Tscrpt_reg_IclR_N"/>
</dbReference>
<keyword evidence="10" id="KW-1185">Reference proteome</keyword>
<dbReference type="InterPro" id="IPR014757">
    <property type="entry name" value="Tscrpt_reg_IclR_C"/>
</dbReference>
<comment type="caution">
    <text evidence="9">The sequence shown here is derived from an EMBL/GenBank/DDBJ whole genome shotgun (WGS) entry which is preliminary data.</text>
</comment>
<evidence type="ECO:0000259" key="8">
    <source>
        <dbReference type="PROSITE" id="PS51078"/>
    </source>
</evidence>
<keyword evidence="1" id="KW-0319">Glycerol metabolism</keyword>
<dbReference type="PROSITE" id="PS51078">
    <property type="entry name" value="ICLR_ED"/>
    <property type="match status" value="1"/>
</dbReference>
<dbReference type="FunFam" id="1.10.10.10:FF:000056">
    <property type="entry name" value="IclR family transcriptional regulator"/>
    <property type="match status" value="1"/>
</dbReference>
<evidence type="ECO:0000313" key="10">
    <source>
        <dbReference type="Proteomes" id="UP000612808"/>
    </source>
</evidence>
<dbReference type="GO" id="GO:0006071">
    <property type="term" value="P:glycerol metabolic process"/>
    <property type="evidence" value="ECO:0007669"/>
    <property type="project" value="UniProtKB-KW"/>
</dbReference>
<keyword evidence="4" id="KW-0804">Transcription</keyword>
<protein>
    <recommendedName>
        <fullName evidence="6">Glycerol operon regulatory protein</fullName>
    </recommendedName>
</protein>
<dbReference type="PANTHER" id="PTHR30136:SF24">
    <property type="entry name" value="HTH-TYPE TRANSCRIPTIONAL REPRESSOR ALLR"/>
    <property type="match status" value="1"/>
</dbReference>
<reference evidence="9" key="1">
    <citation type="submission" date="2021-01" db="EMBL/GenBank/DDBJ databases">
        <title>Whole genome shotgun sequence of Actinocatenispora rupis NBRC 107355.</title>
        <authorList>
            <person name="Komaki H."/>
            <person name="Tamura T."/>
        </authorList>
    </citation>
    <scope>NUCLEOTIDE SEQUENCE</scope>
    <source>
        <strain evidence="9">NBRC 107355</strain>
    </source>
</reference>
<name>A0A8J3NB88_9ACTN</name>
<keyword evidence="2" id="KW-0805">Transcription regulation</keyword>
<gene>
    <name evidence="9" type="ORF">Aru02nite_40030</name>
</gene>
<dbReference type="AlphaFoldDB" id="A0A8J3NB88"/>
<dbReference type="PROSITE" id="PS51077">
    <property type="entry name" value="HTH_ICLR"/>
    <property type="match status" value="1"/>
</dbReference>
<evidence type="ECO:0000313" key="9">
    <source>
        <dbReference type="EMBL" id="GID13114.1"/>
    </source>
</evidence>
<dbReference type="InterPro" id="IPR036388">
    <property type="entry name" value="WH-like_DNA-bd_sf"/>
</dbReference>
<evidence type="ECO:0000256" key="4">
    <source>
        <dbReference type="ARBA" id="ARBA00023163"/>
    </source>
</evidence>
<dbReference type="Gene3D" id="3.30.450.40">
    <property type="match status" value="1"/>
</dbReference>
<evidence type="ECO:0000256" key="6">
    <source>
        <dbReference type="ARBA" id="ARBA00070406"/>
    </source>
</evidence>
<proteinExistence type="predicted"/>
<dbReference type="InterPro" id="IPR050707">
    <property type="entry name" value="HTH_MetabolicPath_Reg"/>
</dbReference>
<dbReference type="InterPro" id="IPR036390">
    <property type="entry name" value="WH_DNA-bd_sf"/>
</dbReference>
<dbReference type="Gene3D" id="1.10.10.10">
    <property type="entry name" value="Winged helix-like DNA-binding domain superfamily/Winged helix DNA-binding domain"/>
    <property type="match status" value="1"/>
</dbReference>
<accession>A0A8J3NB88</accession>
<dbReference type="SUPFAM" id="SSF46785">
    <property type="entry name" value="Winged helix' DNA-binding domain"/>
    <property type="match status" value="1"/>
</dbReference>
<evidence type="ECO:0000256" key="1">
    <source>
        <dbReference type="ARBA" id="ARBA00022798"/>
    </source>
</evidence>
<dbReference type="Pfam" id="PF01614">
    <property type="entry name" value="IclR_C"/>
    <property type="match status" value="1"/>
</dbReference>
<dbReference type="Proteomes" id="UP000612808">
    <property type="component" value="Unassembled WGS sequence"/>
</dbReference>
<evidence type="ECO:0000256" key="2">
    <source>
        <dbReference type="ARBA" id="ARBA00023015"/>
    </source>
</evidence>
<dbReference type="Pfam" id="PF09339">
    <property type="entry name" value="HTH_IclR"/>
    <property type="match status" value="1"/>
</dbReference>
<sequence length="267" mass="29030">MRTDGSQAPSDLIQSVSRALRILETVGRSQRGLTVKQIARRCELGLSTAYHLVRTLTFEGYLIRCTDGTYLPGLEVADRFREFSAAIRPPDTIAGLRRAAGTTGYSHYLARFINGKVAITGVAEGPRSPHLEDLVVGFDDAAHATAIGKALLSTLDVSRRKRYLQAVGMRPYTRSTIVDREQLEYDLAGYKRRGVYVERGQYHENVACAATVISTGNDQGANMVLACSMSLDDFTRNEPTVLTQLSGVARSIAAAVSNNPTPPALPL</sequence>
<dbReference type="GO" id="GO:0003700">
    <property type="term" value="F:DNA-binding transcription factor activity"/>
    <property type="evidence" value="ECO:0007669"/>
    <property type="project" value="TreeGrafter"/>
</dbReference>
<feature type="domain" description="IclR-ED" evidence="8">
    <location>
        <begin position="72"/>
        <end position="262"/>
    </location>
</feature>
<evidence type="ECO:0000256" key="5">
    <source>
        <dbReference type="ARBA" id="ARBA00058938"/>
    </source>
</evidence>
<evidence type="ECO:0000256" key="3">
    <source>
        <dbReference type="ARBA" id="ARBA00023125"/>
    </source>
</evidence>
<dbReference type="GO" id="GO:0045892">
    <property type="term" value="P:negative regulation of DNA-templated transcription"/>
    <property type="evidence" value="ECO:0007669"/>
    <property type="project" value="TreeGrafter"/>
</dbReference>
<feature type="domain" description="HTH iclR-type" evidence="7">
    <location>
        <begin position="13"/>
        <end position="74"/>
    </location>
</feature>